<dbReference type="Pfam" id="PF01554">
    <property type="entry name" value="MatE"/>
    <property type="match status" value="2"/>
</dbReference>
<keyword evidence="8 10" id="KW-0472">Membrane</keyword>
<dbReference type="InterPro" id="IPR045070">
    <property type="entry name" value="MATE_MepA-like"/>
</dbReference>
<evidence type="ECO:0000256" key="8">
    <source>
        <dbReference type="ARBA" id="ARBA00023136"/>
    </source>
</evidence>
<dbReference type="GO" id="GO:0042910">
    <property type="term" value="F:xenobiotic transmembrane transporter activity"/>
    <property type="evidence" value="ECO:0007669"/>
    <property type="project" value="InterPro"/>
</dbReference>
<name>A0A1M5Y8V4_9FIRM</name>
<evidence type="ECO:0000256" key="6">
    <source>
        <dbReference type="ARBA" id="ARBA00022692"/>
    </source>
</evidence>
<feature type="transmembrane region" description="Helical" evidence="10">
    <location>
        <begin position="171"/>
        <end position="190"/>
    </location>
</feature>
<evidence type="ECO:0000256" key="1">
    <source>
        <dbReference type="ARBA" id="ARBA00004651"/>
    </source>
</evidence>
<dbReference type="PANTHER" id="PTHR43823">
    <property type="entry name" value="SPORULATION PROTEIN YKVU"/>
    <property type="match status" value="1"/>
</dbReference>
<reference evidence="11 12" key="1">
    <citation type="submission" date="2016-11" db="EMBL/GenBank/DDBJ databases">
        <authorList>
            <person name="Jaros S."/>
            <person name="Januszkiewicz K."/>
            <person name="Wedrychowicz H."/>
        </authorList>
    </citation>
    <scope>NUCLEOTIDE SEQUENCE [LARGE SCALE GENOMIC DNA]</scope>
    <source>
        <strain evidence="11 12">DSM 10068</strain>
    </source>
</reference>
<evidence type="ECO:0000256" key="7">
    <source>
        <dbReference type="ARBA" id="ARBA00022989"/>
    </source>
</evidence>
<dbReference type="OrthoDB" id="9811110at2"/>
<keyword evidence="5" id="KW-1003">Cell membrane</keyword>
<feature type="transmembrane region" description="Helical" evidence="10">
    <location>
        <begin position="16"/>
        <end position="37"/>
    </location>
</feature>
<keyword evidence="9" id="KW-0046">Antibiotic resistance</keyword>
<feature type="transmembrane region" description="Helical" evidence="10">
    <location>
        <begin position="138"/>
        <end position="159"/>
    </location>
</feature>
<dbReference type="PIRSF" id="PIRSF006603">
    <property type="entry name" value="DinF"/>
    <property type="match status" value="1"/>
</dbReference>
<dbReference type="GO" id="GO:0046677">
    <property type="term" value="P:response to antibiotic"/>
    <property type="evidence" value="ECO:0007669"/>
    <property type="project" value="UniProtKB-KW"/>
</dbReference>
<feature type="transmembrane region" description="Helical" evidence="10">
    <location>
        <begin position="49"/>
        <end position="75"/>
    </location>
</feature>
<dbReference type="InterPro" id="IPR051327">
    <property type="entry name" value="MATE_MepA_subfamily"/>
</dbReference>
<dbReference type="NCBIfam" id="TIGR00797">
    <property type="entry name" value="matE"/>
    <property type="match status" value="1"/>
</dbReference>
<evidence type="ECO:0000256" key="9">
    <source>
        <dbReference type="ARBA" id="ARBA00023251"/>
    </source>
</evidence>
<feature type="transmembrane region" description="Helical" evidence="10">
    <location>
        <begin position="425"/>
        <end position="447"/>
    </location>
</feature>
<evidence type="ECO:0000256" key="3">
    <source>
        <dbReference type="ARBA" id="ARBA00022106"/>
    </source>
</evidence>
<feature type="transmembrane region" description="Helical" evidence="10">
    <location>
        <begin position="95"/>
        <end position="117"/>
    </location>
</feature>
<protein>
    <recommendedName>
        <fullName evidence="3">Multidrug export protein MepA</fullName>
    </recommendedName>
</protein>
<gene>
    <name evidence="11" type="ORF">SAMN02745823_02346</name>
</gene>
<dbReference type="Proteomes" id="UP000183995">
    <property type="component" value="Unassembled WGS sequence"/>
</dbReference>
<feature type="transmembrane region" description="Helical" evidence="10">
    <location>
        <begin position="197"/>
        <end position="216"/>
    </location>
</feature>
<accession>A0A1M5Y8V4</accession>
<dbReference type="GO" id="GO:0005886">
    <property type="term" value="C:plasma membrane"/>
    <property type="evidence" value="ECO:0007669"/>
    <property type="project" value="UniProtKB-SubCell"/>
</dbReference>
<comment type="similarity">
    <text evidence="2">Belongs to the multi antimicrobial extrusion (MATE) (TC 2.A.66.1) family. MepA subfamily.</text>
</comment>
<evidence type="ECO:0000313" key="12">
    <source>
        <dbReference type="Proteomes" id="UP000183995"/>
    </source>
</evidence>
<feature type="transmembrane region" description="Helical" evidence="10">
    <location>
        <begin position="363"/>
        <end position="383"/>
    </location>
</feature>
<feature type="transmembrane region" description="Helical" evidence="10">
    <location>
        <begin position="395"/>
        <end position="413"/>
    </location>
</feature>
<evidence type="ECO:0000256" key="5">
    <source>
        <dbReference type="ARBA" id="ARBA00022475"/>
    </source>
</evidence>
<keyword evidence="4" id="KW-0813">Transport</keyword>
<keyword evidence="12" id="KW-1185">Reference proteome</keyword>
<evidence type="ECO:0000256" key="10">
    <source>
        <dbReference type="SAM" id="Phobius"/>
    </source>
</evidence>
<evidence type="ECO:0000256" key="2">
    <source>
        <dbReference type="ARBA" id="ARBA00008417"/>
    </source>
</evidence>
<dbReference type="STRING" id="1123282.SAMN02745823_02346"/>
<dbReference type="GO" id="GO:0015297">
    <property type="term" value="F:antiporter activity"/>
    <property type="evidence" value="ECO:0007669"/>
    <property type="project" value="InterPro"/>
</dbReference>
<evidence type="ECO:0000313" key="11">
    <source>
        <dbReference type="EMBL" id="SHI08412.1"/>
    </source>
</evidence>
<keyword evidence="7 10" id="KW-1133">Transmembrane helix</keyword>
<keyword evidence="6 10" id="KW-0812">Transmembrane</keyword>
<dbReference type="AlphaFoldDB" id="A0A1M5Y8V4"/>
<feature type="transmembrane region" description="Helical" evidence="10">
    <location>
        <begin position="236"/>
        <end position="257"/>
    </location>
</feature>
<dbReference type="RefSeq" id="WP_073079105.1">
    <property type="nucleotide sequence ID" value="NZ_FQXV01000007.1"/>
</dbReference>
<dbReference type="PANTHER" id="PTHR43823:SF3">
    <property type="entry name" value="MULTIDRUG EXPORT PROTEIN MEPA"/>
    <property type="match status" value="1"/>
</dbReference>
<proteinExistence type="inferred from homology"/>
<dbReference type="CDD" id="cd13143">
    <property type="entry name" value="MATE_MepA_like"/>
    <property type="match status" value="1"/>
</dbReference>
<dbReference type="InterPro" id="IPR002528">
    <property type="entry name" value="MATE_fam"/>
</dbReference>
<dbReference type="EMBL" id="FQXV01000007">
    <property type="protein sequence ID" value="SHI08412.1"/>
    <property type="molecule type" value="Genomic_DNA"/>
</dbReference>
<feature type="transmembrane region" description="Helical" evidence="10">
    <location>
        <begin position="289"/>
        <end position="308"/>
    </location>
</feature>
<dbReference type="InterPro" id="IPR048279">
    <property type="entry name" value="MdtK-like"/>
</dbReference>
<sequence length="462" mass="50369">MDTQQNDFSKGSIPRAILRMAVPMTVAQAINIMYNIVDRIYIGHISDGVLALTGIGITLPIITILIGFANLWGTGGAPLCAMARGRGDKKDAEHIMGNAFVMLLIQGVVLTAVGLILKRPILYAFGADDSYYKYADQFMTIYLLGTPMVMISLGMNPFINAQGFSKMGMMTVALGAVINIFLDPLFIFVFNMGVRGAAIANVISQTCSAIWVLSFLTGNKAILRLHLKDLYLKASTVGRILSLGISGFCMNLTTSLVQIVCNKVLLVFGGDLYVSVMTVVNAIRDVASLGMQGITMGGVPVLSYNYGAQKYERIRQGIRFSTVAGLIAAAVPWLFIMLFPSLFIRVFNSDPDLIRTGVPAFHIYFSSFVFMTFQMVGQTVSQALGRAKSAIFFSLLRKAFIVAPLTVILPHLWNLGTNGVFWAEPISNVVGGLACWITMIFIAYIPLGRLEKAQQVSFLENQ</sequence>
<organism evidence="11 12">
    <name type="scientific">Sporobacter termitidis DSM 10068</name>
    <dbReference type="NCBI Taxonomy" id="1123282"/>
    <lineage>
        <taxon>Bacteria</taxon>
        <taxon>Bacillati</taxon>
        <taxon>Bacillota</taxon>
        <taxon>Clostridia</taxon>
        <taxon>Eubacteriales</taxon>
        <taxon>Oscillospiraceae</taxon>
        <taxon>Sporobacter</taxon>
    </lineage>
</organism>
<feature type="transmembrane region" description="Helical" evidence="10">
    <location>
        <begin position="320"/>
        <end position="343"/>
    </location>
</feature>
<evidence type="ECO:0000256" key="4">
    <source>
        <dbReference type="ARBA" id="ARBA00022448"/>
    </source>
</evidence>
<comment type="subcellular location">
    <subcellularLocation>
        <location evidence="1">Cell membrane</location>
        <topology evidence="1">Multi-pass membrane protein</topology>
    </subcellularLocation>
</comment>